<dbReference type="KEGG" id="aace:A0U92_13745"/>
<evidence type="ECO:0000313" key="2">
    <source>
        <dbReference type="Proteomes" id="UP000188937"/>
    </source>
</evidence>
<protein>
    <submittedName>
        <fullName evidence="1">Uncharacterized protein</fullName>
    </submittedName>
</protein>
<sequence length="105" mass="12390">MSLILVFIKKFELKKFLLLTSLLLSLIRQQVGGDHLRSIEEILPWTIYLIQMSLLSGIPIQFHQAFYIVIFRRVMEALPSLNIVVSHWHFRMLVNLRLKVLYPSL</sequence>
<proteinExistence type="predicted"/>
<organism evidence="1 2">
    <name type="scientific">Acetobacter aceti</name>
    <dbReference type="NCBI Taxonomy" id="435"/>
    <lineage>
        <taxon>Bacteria</taxon>
        <taxon>Pseudomonadati</taxon>
        <taxon>Pseudomonadota</taxon>
        <taxon>Alphaproteobacteria</taxon>
        <taxon>Acetobacterales</taxon>
        <taxon>Acetobacteraceae</taxon>
        <taxon>Acetobacter</taxon>
        <taxon>Acetobacter subgen. Acetobacter</taxon>
    </lineage>
</organism>
<dbReference type="EMBL" id="CP014692">
    <property type="protein sequence ID" value="AQS85659.1"/>
    <property type="molecule type" value="Genomic_DNA"/>
</dbReference>
<dbReference type="Proteomes" id="UP000188937">
    <property type="component" value="Chromosome"/>
</dbReference>
<dbReference type="AlphaFoldDB" id="A0A1U9KIV0"/>
<gene>
    <name evidence="1" type="ORF">A0U92_13745</name>
</gene>
<accession>A0A1U9KIV0</accession>
<reference evidence="1 2" key="1">
    <citation type="submission" date="2016-03" db="EMBL/GenBank/DDBJ databases">
        <title>Acetic acid bacteria sequencing.</title>
        <authorList>
            <person name="Brandt J."/>
            <person name="Jakob F."/>
            <person name="Vogel R.F."/>
        </authorList>
    </citation>
    <scope>NUCLEOTIDE SEQUENCE [LARGE SCALE GENOMIC DNA]</scope>
    <source>
        <strain evidence="1 2">TMW2.1153</strain>
    </source>
</reference>
<keyword evidence="2" id="KW-1185">Reference proteome</keyword>
<name>A0A1U9KIV0_ACEAC</name>
<evidence type="ECO:0000313" key="1">
    <source>
        <dbReference type="EMBL" id="AQS85659.1"/>
    </source>
</evidence>